<keyword evidence="2" id="KW-1185">Reference proteome</keyword>
<reference evidence="1 2" key="1">
    <citation type="submission" date="2017-08" db="EMBL/GenBank/DDBJ databases">
        <title>Virgibacillus indicus sp. nov. and Virgibacillus profoundi sp. nov, two moderately halophilic bacteria isolated from marine sediment by using the Microfluidic Streak Plate.</title>
        <authorList>
            <person name="Xu B."/>
            <person name="Hu B."/>
            <person name="Wang J."/>
            <person name="Zhu Y."/>
            <person name="Huang L."/>
            <person name="Du W."/>
            <person name="Huang Y."/>
        </authorList>
    </citation>
    <scope>NUCLEOTIDE SEQUENCE [LARGE SCALE GENOMIC DNA]</scope>
    <source>
        <strain evidence="1 2">IO3-P3-H5</strain>
    </source>
</reference>
<name>A0A2A2IFN6_9BACI</name>
<accession>A0A2A2IFN6</accession>
<organism evidence="1 2">
    <name type="scientific">Virgibacillus profundi</name>
    <dbReference type="NCBI Taxonomy" id="2024555"/>
    <lineage>
        <taxon>Bacteria</taxon>
        <taxon>Bacillati</taxon>
        <taxon>Bacillota</taxon>
        <taxon>Bacilli</taxon>
        <taxon>Bacillales</taxon>
        <taxon>Bacillaceae</taxon>
        <taxon>Virgibacillus</taxon>
    </lineage>
</organism>
<evidence type="ECO:0000313" key="2">
    <source>
        <dbReference type="Proteomes" id="UP000218887"/>
    </source>
</evidence>
<dbReference type="Proteomes" id="UP000218887">
    <property type="component" value="Unassembled WGS sequence"/>
</dbReference>
<comment type="caution">
    <text evidence="1">The sequence shown here is derived from an EMBL/GenBank/DDBJ whole genome shotgun (WGS) entry which is preliminary data.</text>
</comment>
<dbReference type="EMBL" id="NPOA01000004">
    <property type="protein sequence ID" value="PAV30178.1"/>
    <property type="molecule type" value="Genomic_DNA"/>
</dbReference>
<dbReference type="Gene3D" id="3.40.50.300">
    <property type="entry name" value="P-loop containing nucleotide triphosphate hydrolases"/>
    <property type="match status" value="1"/>
</dbReference>
<gene>
    <name evidence="1" type="ORF">CIL05_06840</name>
</gene>
<protein>
    <submittedName>
        <fullName evidence="1">Uncharacterized protein</fullName>
    </submittedName>
</protein>
<evidence type="ECO:0000313" key="1">
    <source>
        <dbReference type="EMBL" id="PAV30178.1"/>
    </source>
</evidence>
<dbReference type="AlphaFoldDB" id="A0A2A2IFN6"/>
<dbReference type="InterPro" id="IPR027417">
    <property type="entry name" value="P-loop_NTPase"/>
</dbReference>
<proteinExistence type="predicted"/>
<sequence length="89" mass="9743">MTAIYCCVVSVLKPNSKIVIAAGLRSQSREVIEKIEEIRHDSPGLKREISDINTGSKDPQVLFHNGSWIKTVAANDGARGKRANILIVD</sequence>